<dbReference type="Proteomes" id="UP000199503">
    <property type="component" value="Unassembled WGS sequence"/>
</dbReference>
<accession>A0A1H9W7K6</accession>
<protein>
    <submittedName>
        <fullName evidence="2">Uncharacterized protein</fullName>
    </submittedName>
</protein>
<evidence type="ECO:0000313" key="3">
    <source>
        <dbReference type="Proteomes" id="UP000199503"/>
    </source>
</evidence>
<dbReference type="STRING" id="65499.SAMN04488000_1215"/>
<sequence length="549" mass="58971">MFSADDLPAFEPPEFDQPEGEDGEERPPLRGTTTPPAGLRDVDWASLEDAYDTAEDTPLFIEALTSDDDGDQIFGAYGLHSATTHQGSVYSASGAAIPFLADLVRRDNTMALMFLARIAVGETHFVARPDDVAKATSEYAGAVAEFAADVEEMWTRTGDDEALRLLVLLGREPKGLPALTQDATAGLCLAHGFLAARDNGVAPGLPRRTDTRVDHVAAARDLMTGSPSLHVRCAAAVCLVHSGFGDDDSLALLHHLAQGEYPVHDVWTGDLADLAASAWTFGTDDDGLLTAPGNSRPNLHSRLLERMARQFRASGRTYRPLAPEELTAAQRATLETALRSSPSAITGADVDYLWIDVPGTVEAAHRLLGTATGELTRRTSRGLLWFVLEDDLLARDDRESALAALAEVDAWAALGEVFTALKPGGTEESISLTTRHFLGDGRETALTFALCSVFADALAGHRAQAEAFLDGWLPTVSEVDGYDLAFRVPGERIGTALAALARSGGLPERFHPMVKPYHRFPEYSTVPLPLLRELAEALPGGVPAEWRDD</sequence>
<reference evidence="3" key="1">
    <citation type="submission" date="2016-10" db="EMBL/GenBank/DDBJ databases">
        <authorList>
            <person name="Varghese N."/>
            <person name="Submissions S."/>
        </authorList>
    </citation>
    <scope>NUCLEOTIDE SEQUENCE [LARGE SCALE GENOMIC DNA]</scope>
    <source>
        <strain evidence="3">DSM 44437</strain>
    </source>
</reference>
<evidence type="ECO:0000256" key="1">
    <source>
        <dbReference type="SAM" id="MobiDB-lite"/>
    </source>
</evidence>
<dbReference type="EMBL" id="FOFV01000021">
    <property type="protein sequence ID" value="SES29749.1"/>
    <property type="molecule type" value="Genomic_DNA"/>
</dbReference>
<keyword evidence="3" id="KW-1185">Reference proteome</keyword>
<dbReference type="AlphaFoldDB" id="A0A1H9W7K6"/>
<dbReference type="RefSeq" id="WP_089924492.1">
    <property type="nucleotide sequence ID" value="NZ_FOFV01000021.1"/>
</dbReference>
<dbReference type="OrthoDB" id="292843at2"/>
<feature type="region of interest" description="Disordered" evidence="1">
    <location>
        <begin position="1"/>
        <end position="40"/>
    </location>
</feature>
<gene>
    <name evidence="2" type="ORF">SAMN04488000_1215</name>
</gene>
<feature type="compositionally biased region" description="Acidic residues" evidence="1">
    <location>
        <begin position="13"/>
        <end position="24"/>
    </location>
</feature>
<evidence type="ECO:0000313" key="2">
    <source>
        <dbReference type="EMBL" id="SES29749.1"/>
    </source>
</evidence>
<name>A0A1H9W7K6_9PSEU</name>
<organism evidence="2 3">
    <name type="scientific">Lentzea albida</name>
    <dbReference type="NCBI Taxonomy" id="65499"/>
    <lineage>
        <taxon>Bacteria</taxon>
        <taxon>Bacillati</taxon>
        <taxon>Actinomycetota</taxon>
        <taxon>Actinomycetes</taxon>
        <taxon>Pseudonocardiales</taxon>
        <taxon>Pseudonocardiaceae</taxon>
        <taxon>Lentzea</taxon>
    </lineage>
</organism>
<proteinExistence type="predicted"/>